<feature type="region of interest" description="Disordered" evidence="1">
    <location>
        <begin position="27"/>
        <end position="78"/>
    </location>
</feature>
<evidence type="ECO:0008006" key="4">
    <source>
        <dbReference type="Google" id="ProtNLM"/>
    </source>
</evidence>
<evidence type="ECO:0000256" key="1">
    <source>
        <dbReference type="SAM" id="MobiDB-lite"/>
    </source>
</evidence>
<proteinExistence type="predicted"/>
<dbReference type="Gene3D" id="2.130.10.10">
    <property type="entry name" value="YVTN repeat-like/Quinoprotein amine dehydrogenase"/>
    <property type="match status" value="1"/>
</dbReference>
<dbReference type="SUPFAM" id="SSF63829">
    <property type="entry name" value="Calcium-dependent phosphotriesterase"/>
    <property type="match status" value="1"/>
</dbReference>
<accession>A0A150P727</accession>
<name>A0A150P727_SORCE</name>
<protein>
    <recommendedName>
        <fullName evidence="4">SMP-30/Gluconolactonase/LRE-like region domain-containing protein</fullName>
    </recommendedName>
</protein>
<evidence type="ECO:0000313" key="2">
    <source>
        <dbReference type="EMBL" id="KYF51492.1"/>
    </source>
</evidence>
<dbReference type="InterPro" id="IPR015943">
    <property type="entry name" value="WD40/YVTN_repeat-like_dom_sf"/>
</dbReference>
<dbReference type="Proteomes" id="UP000075420">
    <property type="component" value="Unassembled WGS sequence"/>
</dbReference>
<sequence length="336" mass="34093">MNLSHLHYFALASVCLTSLLGACGDDDASDAGTSTTSSGASTSSGTGGEGDGGRGGEGGEGGGGAGGEGGGGADAGSFRTVDGFSTPESCFWDAEDRVWYVSNIGGEGEAGWISRLDEDGAVVDATWFEGLGDPKGLRVLDGVLYVADVDKVVGISLADGATTEYPLEGSQFVNDIAVDEATGQVYASDSLAQVIYRFDAGDPGSAEVFVAFDYVAGPNGVLVDGGSLVMVGTGELSGEGELGSVVSIALEGQDVAQLGDIAGKFDGVEKDGDAFWVSEWISGKIYRVEADGTWALAYDLAADHALGSAADIGFDPERRILCIPDLASSVAFLTVE</sequence>
<dbReference type="EMBL" id="JELY01002819">
    <property type="protein sequence ID" value="KYF51492.1"/>
    <property type="molecule type" value="Genomic_DNA"/>
</dbReference>
<evidence type="ECO:0000313" key="3">
    <source>
        <dbReference type="Proteomes" id="UP000075420"/>
    </source>
</evidence>
<comment type="caution">
    <text evidence="2">The sequence shown here is derived from an EMBL/GenBank/DDBJ whole genome shotgun (WGS) entry which is preliminary data.</text>
</comment>
<gene>
    <name evidence="2" type="ORF">BE08_22500</name>
</gene>
<dbReference type="AlphaFoldDB" id="A0A150P727"/>
<feature type="compositionally biased region" description="Gly residues" evidence="1">
    <location>
        <begin position="45"/>
        <end position="74"/>
    </location>
</feature>
<reference evidence="2 3" key="1">
    <citation type="submission" date="2014-02" db="EMBL/GenBank/DDBJ databases">
        <title>The small core and large imbalanced accessory genome model reveals a collaborative survival strategy of Sorangium cellulosum strains in nature.</title>
        <authorList>
            <person name="Han K."/>
            <person name="Peng R."/>
            <person name="Blom J."/>
            <person name="Li Y.-Z."/>
        </authorList>
    </citation>
    <scope>NUCLEOTIDE SEQUENCE [LARGE SCALE GENOMIC DNA]</scope>
    <source>
        <strain evidence="2 3">So0157-25</strain>
    </source>
</reference>
<organism evidence="2 3">
    <name type="scientific">Sorangium cellulosum</name>
    <name type="common">Polyangium cellulosum</name>
    <dbReference type="NCBI Taxonomy" id="56"/>
    <lineage>
        <taxon>Bacteria</taxon>
        <taxon>Pseudomonadati</taxon>
        <taxon>Myxococcota</taxon>
        <taxon>Polyangia</taxon>
        <taxon>Polyangiales</taxon>
        <taxon>Polyangiaceae</taxon>
        <taxon>Sorangium</taxon>
    </lineage>
</organism>
<feature type="compositionally biased region" description="Low complexity" evidence="1">
    <location>
        <begin position="30"/>
        <end position="44"/>
    </location>
</feature>